<proteinExistence type="predicted"/>
<sequence length="190" mass="22841">MNDLEVIEKFMMRLIENFPPNFRSIVYSIPHLKKHLQNNVEFVIRLARVNVKILLYTSTKVLETDRFFEWALEEKHTAIRFCNLKRKQKFMKRLIQIDANYLEKASMQLREDPDFVMDAIKQSPFVITYASKSLTENVEFLKRVRKELNNFFPLAYAPEEWKDDKELVLNVVSKYGMELEHASYRLRNDR</sequence>
<dbReference type="KEGG" id="ngr:NAEGRDRAFT_66924"/>
<dbReference type="InterPro" id="IPR025197">
    <property type="entry name" value="DUF4116"/>
</dbReference>
<reference evidence="2 3" key="1">
    <citation type="journal article" date="2010" name="Cell">
        <title>The genome of Naegleria gruberi illuminates early eukaryotic versatility.</title>
        <authorList>
            <person name="Fritz-Laylin L.K."/>
            <person name="Prochnik S.E."/>
            <person name="Ginger M.L."/>
            <person name="Dacks J.B."/>
            <person name="Carpenter M.L."/>
            <person name="Field M.C."/>
            <person name="Kuo A."/>
            <person name="Paredez A."/>
            <person name="Chapman J."/>
            <person name="Pham J."/>
            <person name="Shu S."/>
            <person name="Neupane R."/>
            <person name="Cipriano M."/>
            <person name="Mancuso J."/>
            <person name="Tu H."/>
            <person name="Salamov A."/>
            <person name="Lindquist E."/>
            <person name="Shapiro H."/>
            <person name="Lucas S."/>
            <person name="Grigoriev I.V."/>
            <person name="Cande W.Z."/>
            <person name="Fulton C."/>
            <person name="Rokhsar D.S."/>
            <person name="Dawson S.C."/>
        </authorList>
    </citation>
    <scope>NUCLEOTIDE SEQUENCE [LARGE SCALE GENOMIC DNA]</scope>
    <source>
        <strain evidence="2 3">NEG-M</strain>
    </source>
</reference>
<dbReference type="AlphaFoldDB" id="D2VD67"/>
<dbReference type="GeneID" id="8857042"/>
<evidence type="ECO:0000313" key="2">
    <source>
        <dbReference type="EMBL" id="EFC45277.1"/>
    </source>
</evidence>
<dbReference type="VEuPathDB" id="AmoebaDB:NAEGRDRAFT_66924"/>
<dbReference type="EMBL" id="GG738864">
    <property type="protein sequence ID" value="EFC45277.1"/>
    <property type="molecule type" value="Genomic_DNA"/>
</dbReference>
<feature type="domain" description="DUF4116" evidence="1">
    <location>
        <begin position="90"/>
        <end position="134"/>
    </location>
</feature>
<accession>D2VD67</accession>
<name>D2VD67_NAEGR</name>
<dbReference type="InParanoid" id="D2VD67"/>
<dbReference type="Proteomes" id="UP000006671">
    <property type="component" value="Unassembled WGS sequence"/>
</dbReference>
<dbReference type="Pfam" id="PF13475">
    <property type="entry name" value="DUF4116"/>
    <property type="match status" value="2"/>
</dbReference>
<evidence type="ECO:0000259" key="1">
    <source>
        <dbReference type="Pfam" id="PF13475"/>
    </source>
</evidence>
<evidence type="ECO:0000313" key="3">
    <source>
        <dbReference type="Proteomes" id="UP000006671"/>
    </source>
</evidence>
<dbReference type="RefSeq" id="XP_002678021.1">
    <property type="nucleotide sequence ID" value="XM_002677975.1"/>
</dbReference>
<gene>
    <name evidence="2" type="ORF">NAEGRDRAFT_66924</name>
</gene>
<protein>
    <submittedName>
        <fullName evidence="2">Predicted protein</fullName>
    </submittedName>
</protein>
<feature type="domain" description="DUF4116" evidence="1">
    <location>
        <begin position="153"/>
        <end position="187"/>
    </location>
</feature>
<keyword evidence="3" id="KW-1185">Reference proteome</keyword>
<organism evidence="3">
    <name type="scientific">Naegleria gruberi</name>
    <name type="common">Amoeba</name>
    <dbReference type="NCBI Taxonomy" id="5762"/>
    <lineage>
        <taxon>Eukaryota</taxon>
        <taxon>Discoba</taxon>
        <taxon>Heterolobosea</taxon>
        <taxon>Tetramitia</taxon>
        <taxon>Eutetramitia</taxon>
        <taxon>Vahlkampfiidae</taxon>
        <taxon>Naegleria</taxon>
    </lineage>
</organism>